<evidence type="ECO:0000259" key="3">
    <source>
        <dbReference type="SMART" id="SM00822"/>
    </source>
</evidence>
<dbReference type="Gene3D" id="3.40.50.720">
    <property type="entry name" value="NAD(P)-binding Rossmann-like Domain"/>
    <property type="match status" value="1"/>
</dbReference>
<reference evidence="4 5" key="1">
    <citation type="submission" date="2018-10" db="EMBL/GenBank/DDBJ databases">
        <title>Effects of UV and annual dynamics of microbial communities in freshwater RAS systems.</title>
        <authorList>
            <person name="Bekkelund A.K."/>
            <person name="Hansen B.R."/>
            <person name="Stokken H."/>
            <person name="Eriksen B.F."/>
            <person name="Kashulin N.A."/>
        </authorList>
    </citation>
    <scope>NUCLEOTIDE SEQUENCE [LARGE SCALE GENOMIC DNA]</scope>
    <source>
        <strain evidence="4 5">BHSEK</strain>
    </source>
</reference>
<dbReference type="GO" id="GO:0016491">
    <property type="term" value="F:oxidoreductase activity"/>
    <property type="evidence" value="ECO:0007669"/>
    <property type="project" value="UniProtKB-KW"/>
</dbReference>
<organism evidence="4 5">
    <name type="scientific">Janthinobacterium agaricidamnosum</name>
    <dbReference type="NCBI Taxonomy" id="55508"/>
    <lineage>
        <taxon>Bacteria</taxon>
        <taxon>Pseudomonadati</taxon>
        <taxon>Pseudomonadota</taxon>
        <taxon>Betaproteobacteria</taxon>
        <taxon>Burkholderiales</taxon>
        <taxon>Oxalobacteraceae</taxon>
        <taxon>Janthinobacterium</taxon>
    </lineage>
</organism>
<dbReference type="InterPro" id="IPR057326">
    <property type="entry name" value="KR_dom"/>
</dbReference>
<dbReference type="Proteomes" id="UP000279594">
    <property type="component" value="Chromosome"/>
</dbReference>
<dbReference type="PRINTS" id="PR00081">
    <property type="entry name" value="GDHRDH"/>
</dbReference>
<sequence length="239" mass="25267">MTSRTFLVTGATRGIGHAICTLLHQQGHRVIGIARHVAGVDFPGTLVACDLADLAQTAQVLKALEKQFDIDGIVNNAGIASPQPLGQIDFATLQSVFDLNVRAAIQVTQQFVDAMKQRRYGRIVNICSRAVYGSVDRTAYSAAKSALVGCTRTWALELAQHGVTVNAIAPGPVETALFRKTRPVGSEMERQVLATIPMRRLGQPDEVAAAAGFLLSEQASYVTGQVLAVDGGGSLGGRA</sequence>
<dbReference type="PRINTS" id="PR00080">
    <property type="entry name" value="SDRFAMILY"/>
</dbReference>
<dbReference type="InterPro" id="IPR002347">
    <property type="entry name" value="SDR_fam"/>
</dbReference>
<dbReference type="InterPro" id="IPR036291">
    <property type="entry name" value="NAD(P)-bd_dom_sf"/>
</dbReference>
<dbReference type="NCBIfam" id="NF005753">
    <property type="entry name" value="PRK07577.1"/>
    <property type="match status" value="1"/>
</dbReference>
<protein>
    <submittedName>
        <fullName evidence="4">SDR family oxidoreductase</fullName>
    </submittedName>
</protein>
<evidence type="ECO:0000313" key="4">
    <source>
        <dbReference type="EMBL" id="AYM76232.1"/>
    </source>
</evidence>
<dbReference type="AlphaFoldDB" id="A0A3G2E8K4"/>
<dbReference type="EMBL" id="CP033019">
    <property type="protein sequence ID" value="AYM76232.1"/>
    <property type="molecule type" value="Genomic_DNA"/>
</dbReference>
<dbReference type="InterPro" id="IPR050259">
    <property type="entry name" value="SDR"/>
</dbReference>
<name>A0A3G2E8K4_9BURK</name>
<accession>A0A3G2E8K4</accession>
<dbReference type="Pfam" id="PF13561">
    <property type="entry name" value="adh_short_C2"/>
    <property type="match status" value="1"/>
</dbReference>
<evidence type="ECO:0000256" key="1">
    <source>
        <dbReference type="ARBA" id="ARBA00006484"/>
    </source>
</evidence>
<gene>
    <name evidence="4" type="ORF">D9M09_10845</name>
</gene>
<dbReference type="SMART" id="SM00822">
    <property type="entry name" value="PKS_KR"/>
    <property type="match status" value="1"/>
</dbReference>
<keyword evidence="2" id="KW-0560">Oxidoreductase</keyword>
<dbReference type="RefSeq" id="WP_070288097.1">
    <property type="nucleotide sequence ID" value="NZ_CP033019.1"/>
</dbReference>
<dbReference type="CDD" id="cd05233">
    <property type="entry name" value="SDR_c"/>
    <property type="match status" value="1"/>
</dbReference>
<evidence type="ECO:0000313" key="5">
    <source>
        <dbReference type="Proteomes" id="UP000279594"/>
    </source>
</evidence>
<proteinExistence type="inferred from homology"/>
<dbReference type="PANTHER" id="PTHR42879">
    <property type="entry name" value="3-OXOACYL-(ACYL-CARRIER-PROTEIN) REDUCTASE"/>
    <property type="match status" value="1"/>
</dbReference>
<comment type="similarity">
    <text evidence="1">Belongs to the short-chain dehydrogenases/reductases (SDR) family.</text>
</comment>
<dbReference type="PANTHER" id="PTHR42879:SF2">
    <property type="entry name" value="3-OXOACYL-[ACYL-CARRIER-PROTEIN] REDUCTASE FABG"/>
    <property type="match status" value="1"/>
</dbReference>
<keyword evidence="5" id="KW-1185">Reference proteome</keyword>
<dbReference type="SUPFAM" id="SSF51735">
    <property type="entry name" value="NAD(P)-binding Rossmann-fold domains"/>
    <property type="match status" value="1"/>
</dbReference>
<feature type="domain" description="Ketoreductase" evidence="3">
    <location>
        <begin position="4"/>
        <end position="171"/>
    </location>
</feature>
<dbReference type="FunFam" id="3.40.50.720:FF:000173">
    <property type="entry name" value="3-oxoacyl-[acyl-carrier protein] reductase"/>
    <property type="match status" value="1"/>
</dbReference>
<evidence type="ECO:0000256" key="2">
    <source>
        <dbReference type="ARBA" id="ARBA00023002"/>
    </source>
</evidence>